<dbReference type="InterPro" id="IPR025738">
    <property type="entry name" value="BatD"/>
</dbReference>
<gene>
    <name evidence="3" type="ORF">ABB30_15160</name>
</gene>
<reference evidence="3 4" key="1">
    <citation type="submission" date="2015-05" db="EMBL/GenBank/DDBJ databases">
        <title>Genome sequencing and analysis of members of genus Stenotrophomonas.</title>
        <authorList>
            <person name="Patil P.P."/>
            <person name="Midha S."/>
            <person name="Patil P.B."/>
        </authorList>
    </citation>
    <scope>NUCLEOTIDE SEQUENCE [LARGE SCALE GENOMIC DNA]</scope>
    <source>
        <strain evidence="3 4">DSM 24757</strain>
    </source>
</reference>
<evidence type="ECO:0000256" key="2">
    <source>
        <dbReference type="SAM" id="SignalP"/>
    </source>
</evidence>
<sequence>MVRHGFGLAWLLLVLCLLPLVPAQAQVQAQLDRSQLALGEVATLTISAEGADASPDYAPLERDFLIYSPTMRRYSQMHNGRFDSRVEYVLGIQPRRAGQLQVPALQVGRHHTAPLSLTVTDAAVAGSAGSAPGAGPGLSFIRTRVDTASPWVHQSVGVVVALYYATQLSGGELVQDVPEHAGLQRVGDDRVDQAVVDGRHYNVVERRYLLLPERSGLLSLPPARFRGRAVGAGRGQLLVAEQDPPLQMRVQARPANAPDPWLPAHDLLLGWQVTPDRLEVGQGVELVLEAQVDGASRAQLDSLPLPADGPGYRLYPQATEVEERFDGDRPQLLLRRRVVVVAEQPGPLQLPAVQLDWWQVDSGQRRRTVQPAISVQVLPAGTARPAAAATAPALPAVAQAQQPAPARQAGMVWGLALLAMALGAGLLWYWRRRGAPAALLPLAATGQANLQQQLAQGSWQEIIDALQAITGTHDWPGLMGALADRQQQQVLHDAQRSWWGADGNDRVAARAALRAAFAAGPALHPAPVTVPVQPLPPLYPP</sequence>
<dbReference type="STRING" id="336566.ABB30_15160"/>
<proteinExistence type="predicted"/>
<keyword evidence="1" id="KW-0812">Transmembrane</keyword>
<dbReference type="Proteomes" id="UP000050956">
    <property type="component" value="Unassembled WGS sequence"/>
</dbReference>
<evidence type="ECO:0000256" key="1">
    <source>
        <dbReference type="SAM" id="Phobius"/>
    </source>
</evidence>
<feature type="transmembrane region" description="Helical" evidence="1">
    <location>
        <begin position="411"/>
        <end position="430"/>
    </location>
</feature>
<dbReference type="AlphaFoldDB" id="A0A0R0D8P2"/>
<name>A0A0R0D8P2_9GAMM</name>
<dbReference type="PANTHER" id="PTHR40940:SF1">
    <property type="entry name" value="PROTEIN BATD"/>
    <property type="match status" value="1"/>
</dbReference>
<keyword evidence="1" id="KW-0472">Membrane</keyword>
<dbReference type="PATRIC" id="fig|336566.3.peg.2668"/>
<evidence type="ECO:0008006" key="5">
    <source>
        <dbReference type="Google" id="ProtNLM"/>
    </source>
</evidence>
<dbReference type="PANTHER" id="PTHR40940">
    <property type="entry name" value="PROTEIN BATD-RELATED"/>
    <property type="match status" value="1"/>
</dbReference>
<accession>A0A0R0D8P2</accession>
<protein>
    <recommendedName>
        <fullName evidence="5">Protein BatD</fullName>
    </recommendedName>
</protein>
<evidence type="ECO:0000313" key="4">
    <source>
        <dbReference type="Proteomes" id="UP000050956"/>
    </source>
</evidence>
<dbReference type="EMBL" id="LDJM01000057">
    <property type="protein sequence ID" value="KRG73779.1"/>
    <property type="molecule type" value="Genomic_DNA"/>
</dbReference>
<keyword evidence="2" id="KW-0732">Signal</keyword>
<keyword evidence="1" id="KW-1133">Transmembrane helix</keyword>
<dbReference type="Pfam" id="PF13584">
    <property type="entry name" value="BatD"/>
    <property type="match status" value="1"/>
</dbReference>
<evidence type="ECO:0000313" key="3">
    <source>
        <dbReference type="EMBL" id="KRG73779.1"/>
    </source>
</evidence>
<feature type="signal peptide" evidence="2">
    <location>
        <begin position="1"/>
        <end position="25"/>
    </location>
</feature>
<keyword evidence="4" id="KW-1185">Reference proteome</keyword>
<feature type="chain" id="PRO_5006395277" description="Protein BatD" evidence="2">
    <location>
        <begin position="26"/>
        <end position="541"/>
    </location>
</feature>
<comment type="caution">
    <text evidence="3">The sequence shown here is derived from an EMBL/GenBank/DDBJ whole genome shotgun (WGS) entry which is preliminary data.</text>
</comment>
<organism evidence="3 4">
    <name type="scientific">Stenotrophomonas ginsengisoli</name>
    <dbReference type="NCBI Taxonomy" id="336566"/>
    <lineage>
        <taxon>Bacteria</taxon>
        <taxon>Pseudomonadati</taxon>
        <taxon>Pseudomonadota</taxon>
        <taxon>Gammaproteobacteria</taxon>
        <taxon>Lysobacterales</taxon>
        <taxon>Lysobacteraceae</taxon>
        <taxon>Stenotrophomonas</taxon>
    </lineage>
</organism>